<reference evidence="1" key="1">
    <citation type="submission" date="2014-11" db="EMBL/GenBank/DDBJ databases">
        <authorList>
            <person name="Amaro Gonzalez C."/>
        </authorList>
    </citation>
    <scope>NUCLEOTIDE SEQUENCE</scope>
</reference>
<organism evidence="1">
    <name type="scientific">Anguilla anguilla</name>
    <name type="common">European freshwater eel</name>
    <name type="synonym">Muraena anguilla</name>
    <dbReference type="NCBI Taxonomy" id="7936"/>
    <lineage>
        <taxon>Eukaryota</taxon>
        <taxon>Metazoa</taxon>
        <taxon>Chordata</taxon>
        <taxon>Craniata</taxon>
        <taxon>Vertebrata</taxon>
        <taxon>Euteleostomi</taxon>
        <taxon>Actinopterygii</taxon>
        <taxon>Neopterygii</taxon>
        <taxon>Teleostei</taxon>
        <taxon>Anguilliformes</taxon>
        <taxon>Anguillidae</taxon>
        <taxon>Anguilla</taxon>
    </lineage>
</organism>
<dbReference type="EMBL" id="GBXM01007079">
    <property type="protein sequence ID" value="JAI01499.1"/>
    <property type="molecule type" value="Transcribed_RNA"/>
</dbReference>
<accession>A0A0E9XII2</accession>
<name>A0A0E9XII2_ANGAN</name>
<protein>
    <submittedName>
        <fullName evidence="1">Uncharacterized protein</fullName>
    </submittedName>
</protein>
<sequence>MKHCFSKRKLSNPCADYVRFPVLNCVFFLFLSDSLCSRRGSTVRDACRSRPICCSFSLLKKKKKTSFIYPSLPSILCECKF</sequence>
<evidence type="ECO:0000313" key="1">
    <source>
        <dbReference type="EMBL" id="JAI01499.1"/>
    </source>
</evidence>
<dbReference type="AlphaFoldDB" id="A0A0E9XII2"/>
<reference evidence="1" key="2">
    <citation type="journal article" date="2015" name="Fish Shellfish Immunol.">
        <title>Early steps in the European eel (Anguilla anguilla)-Vibrio vulnificus interaction in the gills: Role of the RtxA13 toxin.</title>
        <authorList>
            <person name="Callol A."/>
            <person name="Pajuelo D."/>
            <person name="Ebbesson L."/>
            <person name="Teles M."/>
            <person name="MacKenzie S."/>
            <person name="Amaro C."/>
        </authorList>
    </citation>
    <scope>NUCLEOTIDE SEQUENCE</scope>
</reference>
<proteinExistence type="predicted"/>